<dbReference type="Pfam" id="PF00098">
    <property type="entry name" value="zf-CCHC"/>
    <property type="match status" value="1"/>
</dbReference>
<dbReference type="SUPFAM" id="SSF57756">
    <property type="entry name" value="Retrovirus zinc finger-like domains"/>
    <property type="match status" value="1"/>
</dbReference>
<feature type="domain" description="CCHC-type" evidence="2">
    <location>
        <begin position="109"/>
        <end position="125"/>
    </location>
</feature>
<accession>A0A8W7PYV7</accession>
<dbReference type="EnsemblMetazoa" id="ACOM039217-RA">
    <property type="protein sequence ID" value="ACOM039217-PA.1"/>
    <property type="gene ID" value="ACOM039217"/>
</dbReference>
<dbReference type="SMART" id="SM00343">
    <property type="entry name" value="ZnF_C2HC"/>
    <property type="match status" value="2"/>
</dbReference>
<dbReference type="InterPro" id="IPR001878">
    <property type="entry name" value="Znf_CCHC"/>
</dbReference>
<organism evidence="3">
    <name type="scientific">Anopheles coluzzii</name>
    <name type="common">African malaria mosquito</name>
    <dbReference type="NCBI Taxonomy" id="1518534"/>
    <lineage>
        <taxon>Eukaryota</taxon>
        <taxon>Metazoa</taxon>
        <taxon>Ecdysozoa</taxon>
        <taxon>Arthropoda</taxon>
        <taxon>Hexapoda</taxon>
        <taxon>Insecta</taxon>
        <taxon>Pterygota</taxon>
        <taxon>Neoptera</taxon>
        <taxon>Endopterygota</taxon>
        <taxon>Diptera</taxon>
        <taxon>Nematocera</taxon>
        <taxon>Culicoidea</taxon>
        <taxon>Culicidae</taxon>
        <taxon>Anophelinae</taxon>
        <taxon>Anopheles</taxon>
    </lineage>
</organism>
<evidence type="ECO:0000313" key="3">
    <source>
        <dbReference type="EnsemblMetazoa" id="ACOM039217-PA.1"/>
    </source>
</evidence>
<feature type="region of interest" description="Disordered" evidence="1">
    <location>
        <begin position="1"/>
        <end position="25"/>
    </location>
</feature>
<dbReference type="Gene3D" id="4.10.60.10">
    <property type="entry name" value="Zinc finger, CCHC-type"/>
    <property type="match status" value="1"/>
</dbReference>
<evidence type="ECO:0000256" key="1">
    <source>
        <dbReference type="SAM" id="MobiDB-lite"/>
    </source>
</evidence>
<feature type="domain" description="CCHC-type" evidence="2">
    <location>
        <begin position="89"/>
        <end position="105"/>
    </location>
</feature>
<dbReference type="GO" id="GO:0008270">
    <property type="term" value="F:zinc ion binding"/>
    <property type="evidence" value="ECO:0007669"/>
    <property type="project" value="InterPro"/>
</dbReference>
<feature type="region of interest" description="Disordered" evidence="1">
    <location>
        <begin position="154"/>
        <end position="223"/>
    </location>
</feature>
<feature type="compositionally biased region" description="Basic residues" evidence="1">
    <location>
        <begin position="154"/>
        <end position="168"/>
    </location>
</feature>
<protein>
    <recommendedName>
        <fullName evidence="2">CCHC-type domain-containing protein</fullName>
    </recommendedName>
</protein>
<proteinExistence type="predicted"/>
<evidence type="ECO:0000259" key="2">
    <source>
        <dbReference type="SMART" id="SM00343"/>
    </source>
</evidence>
<dbReference type="GO" id="GO:0003676">
    <property type="term" value="F:nucleic acid binding"/>
    <property type="evidence" value="ECO:0007669"/>
    <property type="project" value="InterPro"/>
</dbReference>
<feature type="compositionally biased region" description="Basic residues" evidence="1">
    <location>
        <begin position="199"/>
        <end position="223"/>
    </location>
</feature>
<name>A0A8W7PYV7_ANOCL</name>
<dbReference type="AlphaFoldDB" id="A0A8W7PYV7"/>
<sequence>MGNLLCCRTKKRTKSTGSSSSFNSEYDSHQLPWDAEAFQWVDPNQPQHHLPTAGWRGGTAFGQGITTSQVKPPQVVASKSCPTRQPAKSCEACGETDHRADSCRYATRMCFYCRSEGHIMRICQKRKQGRKVLHHRIKAGGAYQVPTMELKNKYQPHRHHHHQPKKGHSAGQRKQPHRNGLTATGGRKKVPGHGWVAPNHHHHQPPKPQQHHHLPPGVGRKPRTPIRTIVAFGSVEDLRNDDALKRDNGCGYLIYAIMCCI</sequence>
<dbReference type="InterPro" id="IPR036875">
    <property type="entry name" value="Znf_CCHC_sf"/>
</dbReference>
<dbReference type="Proteomes" id="UP000075882">
    <property type="component" value="Unassembled WGS sequence"/>
</dbReference>
<reference evidence="3" key="1">
    <citation type="submission" date="2022-08" db="UniProtKB">
        <authorList>
            <consortium name="EnsemblMetazoa"/>
        </authorList>
    </citation>
    <scope>IDENTIFICATION</scope>
</reference>